<dbReference type="RefSeq" id="WP_334250650.1">
    <property type="nucleotide sequence ID" value="NZ_JBAKBE010000003.1"/>
</dbReference>
<dbReference type="InterPro" id="IPR016024">
    <property type="entry name" value="ARM-type_fold"/>
</dbReference>
<comment type="caution">
    <text evidence="1">The sequence shown here is derived from an EMBL/GenBank/DDBJ whole genome shotgun (WGS) entry which is preliminary data.</text>
</comment>
<dbReference type="Pfam" id="PF08713">
    <property type="entry name" value="DNA_alkylation"/>
    <property type="match status" value="1"/>
</dbReference>
<name>A0ABU7ZL56_9HYPH</name>
<evidence type="ECO:0000313" key="1">
    <source>
        <dbReference type="EMBL" id="MEH0095833.1"/>
    </source>
</evidence>
<dbReference type="Gene3D" id="1.25.40.290">
    <property type="entry name" value="ARM repeat domains"/>
    <property type="match status" value="1"/>
</dbReference>
<dbReference type="Gene3D" id="1.10.1240.70">
    <property type="match status" value="1"/>
</dbReference>
<dbReference type="InterPro" id="IPR014825">
    <property type="entry name" value="DNA_alkylation"/>
</dbReference>
<sequence>MPDLQQLIERAKGTEHGFKDLEAAAAEVLDEAERGEALQIASALLNVEPAQARCIGTFILGRLASSDETALGILKKQVSRDGDWRVQEILAKAFDRYCADIGYEAALPVIREWLADPSANVRRAVTEGLRIWTGRPYFCDHPMAAIELLSQFRNDGSEYLRKSVGNALRDISKKHPELVRQAVEQWNLDERGAEQTHKLATRLIRRQ</sequence>
<keyword evidence="2" id="KW-1185">Reference proteome</keyword>
<reference evidence="1 2" key="1">
    <citation type="submission" date="2024-02" db="EMBL/GenBank/DDBJ databases">
        <title>A new putative Pannonibacter species isolated from two cases of bloodstream infections in paediatric patients.</title>
        <authorList>
            <person name="Castellana S."/>
            <person name="De Laurentiis V."/>
            <person name="Grassi M."/>
            <person name="De Leonardis F."/>
            <person name="Mosca A."/>
            <person name="De Carlo C."/>
            <person name="Sparapano E."/>
            <person name="Ronga L."/>
            <person name="Santacroce L."/>
            <person name="Chironna M."/>
            <person name="De Robertis A."/>
            <person name="Bianco A."/>
            <person name="Del Sambro L."/>
            <person name="Capozzi L."/>
            <person name="Parisi A."/>
        </authorList>
    </citation>
    <scope>NUCLEOTIDE SEQUENCE [LARGE SCALE GENOMIC DNA]</scope>
    <source>
        <strain evidence="1 2">Pt2</strain>
    </source>
</reference>
<proteinExistence type="predicted"/>
<protein>
    <submittedName>
        <fullName evidence="1">DNA alkylation repair protein</fullName>
    </submittedName>
</protein>
<dbReference type="Proteomes" id="UP001380822">
    <property type="component" value="Unassembled WGS sequence"/>
</dbReference>
<gene>
    <name evidence="1" type="ORF">V6L76_06205</name>
</gene>
<organism evidence="1 2">
    <name type="scientific">Pannonibacter anstelovis</name>
    <dbReference type="NCBI Taxonomy" id="3121537"/>
    <lineage>
        <taxon>Bacteria</taxon>
        <taxon>Pseudomonadati</taxon>
        <taxon>Pseudomonadota</taxon>
        <taxon>Alphaproteobacteria</taxon>
        <taxon>Hyphomicrobiales</taxon>
        <taxon>Stappiaceae</taxon>
        <taxon>Pannonibacter</taxon>
    </lineage>
</organism>
<accession>A0ABU7ZL56</accession>
<dbReference type="EMBL" id="JBAKBE010000003">
    <property type="protein sequence ID" value="MEH0095833.1"/>
    <property type="molecule type" value="Genomic_DNA"/>
</dbReference>
<dbReference type="SUPFAM" id="SSF48371">
    <property type="entry name" value="ARM repeat"/>
    <property type="match status" value="1"/>
</dbReference>
<evidence type="ECO:0000313" key="2">
    <source>
        <dbReference type="Proteomes" id="UP001380822"/>
    </source>
</evidence>